<accession>A0A9P4IS42</accession>
<feature type="domain" description="DOC" evidence="7">
    <location>
        <begin position="1"/>
        <end position="168"/>
    </location>
</feature>
<comment type="similarity">
    <text evidence="1">Belongs to the APC10 family.</text>
</comment>
<dbReference type="SMART" id="SM01337">
    <property type="entry name" value="APC10"/>
    <property type="match status" value="1"/>
</dbReference>
<dbReference type="AlphaFoldDB" id="A0A9P4IS42"/>
<evidence type="ECO:0000256" key="6">
    <source>
        <dbReference type="SAM" id="MobiDB-lite"/>
    </source>
</evidence>
<sequence length="189" mass="21709">PPHFKDISSLASWTVSTAKPGCSVPQLRAPSTSLFWQSDGPQPHHLNIHFFKLVEIAGIRIYLDFDLDESYTPTKIAFLAGTGYNDLQEWCVMQFEQPRGWMDVDFSGQRRWPVLRAMLVQVQIRENHQNGKDTHLRGLQIFAREKGVTGLRPDGRESHVDIPSKHVNGKRKPRTRLPEPQWDAVTMIR</sequence>
<keyword evidence="5" id="KW-0131">Cell cycle</keyword>
<dbReference type="EMBL" id="ML978121">
    <property type="protein sequence ID" value="KAF2104363.1"/>
    <property type="molecule type" value="Genomic_DNA"/>
</dbReference>
<dbReference type="PANTHER" id="PTHR12936:SF0">
    <property type="entry name" value="ANAPHASE-PROMOTING COMPLEX SUBUNIT 10"/>
    <property type="match status" value="1"/>
</dbReference>
<evidence type="ECO:0000313" key="8">
    <source>
        <dbReference type="EMBL" id="KAF2104363.1"/>
    </source>
</evidence>
<evidence type="ECO:0000259" key="7">
    <source>
        <dbReference type="PROSITE" id="PS51284"/>
    </source>
</evidence>
<name>A0A9P4IS42_9PEZI</name>
<protein>
    <submittedName>
        <fullName evidence="8">Galactose-binding like protein</fullName>
    </submittedName>
</protein>
<keyword evidence="4" id="KW-0833">Ubl conjugation pathway</keyword>
<feature type="compositionally biased region" description="Basic and acidic residues" evidence="6">
    <location>
        <begin position="151"/>
        <end position="164"/>
    </location>
</feature>
<dbReference type="InterPro" id="IPR008979">
    <property type="entry name" value="Galactose-bd-like_sf"/>
</dbReference>
<organism evidence="8 9">
    <name type="scientific">Rhizodiscina lignyota</name>
    <dbReference type="NCBI Taxonomy" id="1504668"/>
    <lineage>
        <taxon>Eukaryota</taxon>
        <taxon>Fungi</taxon>
        <taxon>Dikarya</taxon>
        <taxon>Ascomycota</taxon>
        <taxon>Pezizomycotina</taxon>
        <taxon>Dothideomycetes</taxon>
        <taxon>Pleosporomycetidae</taxon>
        <taxon>Aulographales</taxon>
        <taxon>Rhizodiscinaceae</taxon>
        <taxon>Rhizodiscina</taxon>
    </lineage>
</organism>
<evidence type="ECO:0000256" key="5">
    <source>
        <dbReference type="ARBA" id="ARBA00023306"/>
    </source>
</evidence>
<dbReference type="Pfam" id="PF03256">
    <property type="entry name" value="ANAPC10"/>
    <property type="match status" value="1"/>
</dbReference>
<dbReference type="PANTHER" id="PTHR12936">
    <property type="entry name" value="ANAPHASE-PROMOTING COMPLEX 10"/>
    <property type="match status" value="1"/>
</dbReference>
<evidence type="ECO:0000256" key="4">
    <source>
        <dbReference type="ARBA" id="ARBA00022786"/>
    </source>
</evidence>
<dbReference type="Proteomes" id="UP000799772">
    <property type="component" value="Unassembled WGS sequence"/>
</dbReference>
<evidence type="ECO:0000313" key="9">
    <source>
        <dbReference type="Proteomes" id="UP000799772"/>
    </source>
</evidence>
<dbReference type="GO" id="GO:0031145">
    <property type="term" value="P:anaphase-promoting complex-dependent catabolic process"/>
    <property type="evidence" value="ECO:0007669"/>
    <property type="project" value="InterPro"/>
</dbReference>
<feature type="non-terminal residue" evidence="8">
    <location>
        <position position="1"/>
    </location>
</feature>
<dbReference type="OrthoDB" id="24948at2759"/>
<dbReference type="GO" id="GO:0005680">
    <property type="term" value="C:anaphase-promoting complex"/>
    <property type="evidence" value="ECO:0007669"/>
    <property type="project" value="InterPro"/>
</dbReference>
<comment type="caution">
    <text evidence="8">The sequence shown here is derived from an EMBL/GenBank/DDBJ whole genome shotgun (WGS) entry which is preliminary data.</text>
</comment>
<gene>
    <name evidence="8" type="ORF">NA57DRAFT_30358</name>
</gene>
<evidence type="ECO:0000256" key="2">
    <source>
        <dbReference type="ARBA" id="ARBA00022618"/>
    </source>
</evidence>
<dbReference type="Gene3D" id="2.60.120.260">
    <property type="entry name" value="Galactose-binding domain-like"/>
    <property type="match status" value="1"/>
</dbReference>
<reference evidence="8" key="1">
    <citation type="journal article" date="2020" name="Stud. Mycol.">
        <title>101 Dothideomycetes genomes: a test case for predicting lifestyles and emergence of pathogens.</title>
        <authorList>
            <person name="Haridas S."/>
            <person name="Albert R."/>
            <person name="Binder M."/>
            <person name="Bloem J."/>
            <person name="Labutti K."/>
            <person name="Salamov A."/>
            <person name="Andreopoulos B."/>
            <person name="Baker S."/>
            <person name="Barry K."/>
            <person name="Bills G."/>
            <person name="Bluhm B."/>
            <person name="Cannon C."/>
            <person name="Castanera R."/>
            <person name="Culley D."/>
            <person name="Daum C."/>
            <person name="Ezra D."/>
            <person name="Gonzalez J."/>
            <person name="Henrissat B."/>
            <person name="Kuo A."/>
            <person name="Liang C."/>
            <person name="Lipzen A."/>
            <person name="Lutzoni F."/>
            <person name="Magnuson J."/>
            <person name="Mondo S."/>
            <person name="Nolan M."/>
            <person name="Ohm R."/>
            <person name="Pangilinan J."/>
            <person name="Park H.-J."/>
            <person name="Ramirez L."/>
            <person name="Alfaro M."/>
            <person name="Sun H."/>
            <person name="Tritt A."/>
            <person name="Yoshinaga Y."/>
            <person name="Zwiers L.-H."/>
            <person name="Turgeon B."/>
            <person name="Goodwin S."/>
            <person name="Spatafora J."/>
            <person name="Crous P."/>
            <person name="Grigoriev I."/>
        </authorList>
    </citation>
    <scope>NUCLEOTIDE SEQUENCE</scope>
    <source>
        <strain evidence="8">CBS 133067</strain>
    </source>
</reference>
<dbReference type="CDD" id="cd08366">
    <property type="entry name" value="APC10"/>
    <property type="match status" value="1"/>
</dbReference>
<evidence type="ECO:0000256" key="3">
    <source>
        <dbReference type="ARBA" id="ARBA00022776"/>
    </source>
</evidence>
<keyword evidence="2" id="KW-0132">Cell division</keyword>
<dbReference type="InterPro" id="IPR004939">
    <property type="entry name" value="APC_su10/DOC_dom"/>
</dbReference>
<proteinExistence type="inferred from homology"/>
<dbReference type="InterPro" id="IPR016901">
    <property type="entry name" value="APC10/Doc1"/>
</dbReference>
<dbReference type="SUPFAM" id="SSF49785">
    <property type="entry name" value="Galactose-binding domain-like"/>
    <property type="match status" value="1"/>
</dbReference>
<dbReference type="GO" id="GO:0051301">
    <property type="term" value="P:cell division"/>
    <property type="evidence" value="ECO:0007669"/>
    <property type="project" value="UniProtKB-KW"/>
</dbReference>
<dbReference type="PROSITE" id="PS51284">
    <property type="entry name" value="DOC"/>
    <property type="match status" value="1"/>
</dbReference>
<keyword evidence="9" id="KW-1185">Reference proteome</keyword>
<dbReference type="GO" id="GO:0070979">
    <property type="term" value="P:protein K11-linked ubiquitination"/>
    <property type="evidence" value="ECO:0007669"/>
    <property type="project" value="TreeGrafter"/>
</dbReference>
<evidence type="ECO:0000256" key="1">
    <source>
        <dbReference type="ARBA" id="ARBA00006762"/>
    </source>
</evidence>
<keyword evidence="3" id="KW-0498">Mitosis</keyword>
<feature type="region of interest" description="Disordered" evidence="6">
    <location>
        <begin position="151"/>
        <end position="177"/>
    </location>
</feature>